<dbReference type="InterPro" id="IPR034922">
    <property type="entry name" value="REX1-like_exo"/>
</dbReference>
<dbReference type="SMART" id="SM00479">
    <property type="entry name" value="EXOIII"/>
    <property type="match status" value="1"/>
</dbReference>
<feature type="compositionally biased region" description="Basic residues" evidence="7">
    <location>
        <begin position="206"/>
        <end position="217"/>
    </location>
</feature>
<evidence type="ECO:0000256" key="4">
    <source>
        <dbReference type="ARBA" id="ARBA00022801"/>
    </source>
</evidence>
<evidence type="ECO:0000256" key="7">
    <source>
        <dbReference type="SAM" id="MobiDB-lite"/>
    </source>
</evidence>
<dbReference type="SUPFAM" id="SSF53098">
    <property type="entry name" value="Ribonuclease H-like"/>
    <property type="match status" value="1"/>
</dbReference>
<feature type="compositionally biased region" description="Basic and acidic residues" evidence="7">
    <location>
        <begin position="164"/>
        <end position="174"/>
    </location>
</feature>
<dbReference type="GO" id="GO:0003676">
    <property type="term" value="F:nucleic acid binding"/>
    <property type="evidence" value="ECO:0007669"/>
    <property type="project" value="InterPro"/>
</dbReference>
<keyword evidence="4" id="KW-0378">Hydrolase</keyword>
<proteinExistence type="inferred from homology"/>
<feature type="domain" description="Exonuclease" evidence="8">
    <location>
        <begin position="599"/>
        <end position="739"/>
    </location>
</feature>
<feature type="compositionally biased region" description="Polar residues" evidence="7">
    <location>
        <begin position="119"/>
        <end position="131"/>
    </location>
</feature>
<organism evidence="9 10">
    <name type="scientific">Cloeon dipterum</name>
    <dbReference type="NCBI Taxonomy" id="197152"/>
    <lineage>
        <taxon>Eukaryota</taxon>
        <taxon>Metazoa</taxon>
        <taxon>Ecdysozoa</taxon>
        <taxon>Arthropoda</taxon>
        <taxon>Hexapoda</taxon>
        <taxon>Insecta</taxon>
        <taxon>Pterygota</taxon>
        <taxon>Palaeoptera</taxon>
        <taxon>Ephemeroptera</taxon>
        <taxon>Pisciforma</taxon>
        <taxon>Baetidae</taxon>
        <taxon>Cloeon</taxon>
    </lineage>
</organism>
<dbReference type="EMBL" id="CADEPI010000164">
    <property type="protein sequence ID" value="CAB3378438.1"/>
    <property type="molecule type" value="Genomic_DNA"/>
</dbReference>
<evidence type="ECO:0000256" key="2">
    <source>
        <dbReference type="ARBA" id="ARBA00006357"/>
    </source>
</evidence>
<accession>A0A8S1DAI8</accession>
<comment type="caution">
    <text evidence="9">The sequence shown here is derived from an EMBL/GenBank/DDBJ whole genome shotgun (WGS) entry which is preliminary data.</text>
</comment>
<dbReference type="CDD" id="cd06145">
    <property type="entry name" value="REX1_like"/>
    <property type="match status" value="1"/>
</dbReference>
<dbReference type="AlphaFoldDB" id="A0A8S1DAI8"/>
<dbReference type="InterPro" id="IPR012337">
    <property type="entry name" value="RNaseH-like_sf"/>
</dbReference>
<sequence length="740" mass="82849">MLPSKGKFSLYVCPHLYTSKCGRPYCQYSHAAEITSDAIPSSLQCDTFDLESLFEGRSAPSSPLPPKTTSNVVVQEDDLVPQLEALFGMEGAPDLSRYDKDSTTYQPPTYEPTPKNKLANKSTTVPRTSHASQEKTSVKIIEEYDPSPRSEPSSYIPTKKAEKRKSSSRKDVDSSKNSTSKHRERSKSSKSSSSSSSSTSKNSSDRHKKSSSHRHSKKEMERTTKEIIVLSDDDNGNDDNYSMDSPSPVEISDGETKTKKRKLDETSEANDKNAALVTEPAALDQAVIDKKKRIAHMSNSGPSVKRNAIKIRPVPLSMAQVLSNRLKMQQEKKVGTTSQGNLHEDQGTRMGCQPKGKVRVAHQPKAIDPKLIVRPKIMPCPSKIPAVRRQYVLDKLFDSYLELLNDPSEASNKASELELSILKKATTPSAYTSSFIKEQRTIVAMINGNEPASTPKNNHLYEKLTEYLLSEEQLQANGFPRPGENDEASFIDDPMRRKAKQIQPVRQNERICERCHTLYKVNEFGMPRKLDTDELCIFHPGKAFKLREFKGDLTYICCKKNASTEGCEAHIYHVSDNPHFNHKKGFVSTANISGKNRKKVYALDCEMCMTINGSELTRVTVVDDSNKIVGITKELLEAGPTKSLRHVQRDLLKLFQSDTILIGHSLHSDFRALKLIHDRVIDTSIVFPHHDSDKRLSLRKLAGMQLSRIIQENESGHDSAEDAITCMDIMRAKVGEKPIR</sequence>
<dbReference type="InterPro" id="IPR031736">
    <property type="entry name" value="REXO1-like_dom"/>
</dbReference>
<evidence type="ECO:0000256" key="1">
    <source>
        <dbReference type="ARBA" id="ARBA00004123"/>
    </source>
</evidence>
<evidence type="ECO:0000256" key="5">
    <source>
        <dbReference type="ARBA" id="ARBA00022839"/>
    </source>
</evidence>
<feature type="compositionally biased region" description="Basic and acidic residues" evidence="7">
    <location>
        <begin position="132"/>
        <end position="148"/>
    </location>
</feature>
<reference evidence="9 10" key="1">
    <citation type="submission" date="2020-04" db="EMBL/GenBank/DDBJ databases">
        <authorList>
            <person name="Alioto T."/>
            <person name="Alioto T."/>
            <person name="Gomez Garrido J."/>
        </authorList>
    </citation>
    <scope>NUCLEOTIDE SEQUENCE [LARGE SCALE GENOMIC DNA]</scope>
</reference>
<dbReference type="PANTHER" id="PTHR12801:SF115">
    <property type="entry name" value="FI18136P1-RELATED"/>
    <property type="match status" value="1"/>
</dbReference>
<keyword evidence="10" id="KW-1185">Reference proteome</keyword>
<keyword evidence="3" id="KW-0540">Nuclease</keyword>
<evidence type="ECO:0000256" key="3">
    <source>
        <dbReference type="ARBA" id="ARBA00022722"/>
    </source>
</evidence>
<evidence type="ECO:0000313" key="10">
    <source>
        <dbReference type="Proteomes" id="UP000494165"/>
    </source>
</evidence>
<dbReference type="GO" id="GO:0004527">
    <property type="term" value="F:exonuclease activity"/>
    <property type="evidence" value="ECO:0007669"/>
    <property type="project" value="UniProtKB-KW"/>
</dbReference>
<dbReference type="Gene3D" id="3.30.420.10">
    <property type="entry name" value="Ribonuclease H-like superfamily/Ribonuclease H"/>
    <property type="match status" value="1"/>
</dbReference>
<protein>
    <recommendedName>
        <fullName evidence="8">Exonuclease domain-containing protein</fullName>
    </recommendedName>
</protein>
<feature type="compositionally biased region" description="Basic and acidic residues" evidence="7">
    <location>
        <begin position="254"/>
        <end position="271"/>
    </location>
</feature>
<feature type="compositionally biased region" description="Low complexity" evidence="7">
    <location>
        <begin position="189"/>
        <end position="202"/>
    </location>
</feature>
<comment type="subcellular location">
    <subcellularLocation>
        <location evidence="1">Nucleus</location>
    </subcellularLocation>
</comment>
<evidence type="ECO:0000256" key="6">
    <source>
        <dbReference type="ARBA" id="ARBA00023242"/>
    </source>
</evidence>
<evidence type="ECO:0000259" key="8">
    <source>
        <dbReference type="SMART" id="SM00479"/>
    </source>
</evidence>
<dbReference type="GO" id="GO:0005634">
    <property type="term" value="C:nucleus"/>
    <property type="evidence" value="ECO:0007669"/>
    <property type="project" value="UniProtKB-SubCell"/>
</dbReference>
<dbReference type="Pfam" id="PF15870">
    <property type="entry name" value="EloA-BP1"/>
    <property type="match status" value="1"/>
</dbReference>
<evidence type="ECO:0000313" key="9">
    <source>
        <dbReference type="EMBL" id="CAB3378438.1"/>
    </source>
</evidence>
<dbReference type="Proteomes" id="UP000494165">
    <property type="component" value="Unassembled WGS sequence"/>
</dbReference>
<feature type="region of interest" description="Disordered" evidence="7">
    <location>
        <begin position="91"/>
        <end position="274"/>
    </location>
</feature>
<dbReference type="InterPro" id="IPR036397">
    <property type="entry name" value="RNaseH_sf"/>
</dbReference>
<gene>
    <name evidence="9" type="ORF">CLODIP_2_CD14572</name>
</gene>
<dbReference type="InterPro" id="IPR047021">
    <property type="entry name" value="REXO1/3/4-like"/>
</dbReference>
<keyword evidence="5" id="KW-0269">Exonuclease</keyword>
<dbReference type="InterPro" id="IPR013520">
    <property type="entry name" value="Ribonucl_H"/>
</dbReference>
<comment type="similarity">
    <text evidence="2">Belongs to the REXO1/REXO3 family.</text>
</comment>
<dbReference type="OrthoDB" id="16516at2759"/>
<dbReference type="PANTHER" id="PTHR12801">
    <property type="entry name" value="RNA EXONUCLEASE REXO1 / RECO3 FAMILY MEMBER-RELATED"/>
    <property type="match status" value="1"/>
</dbReference>
<keyword evidence="6" id="KW-0539">Nucleus</keyword>
<name>A0A8S1DAI8_9INSE</name>